<dbReference type="Pfam" id="PF05018">
    <property type="entry name" value="CFA20_dom"/>
    <property type="match status" value="1"/>
</dbReference>
<dbReference type="InterPro" id="IPR007714">
    <property type="entry name" value="CFA20_dom"/>
</dbReference>
<feature type="domain" description="CFA20" evidence="1">
    <location>
        <begin position="1"/>
        <end position="187"/>
    </location>
</feature>
<keyword evidence="2" id="KW-0966">Cell projection</keyword>
<proteinExistence type="predicted"/>
<dbReference type="OrthoDB" id="7486196at2759"/>
<gene>
    <name evidence="2" type="ORF">SMAX5B_015605</name>
</gene>
<keyword evidence="2" id="KW-0282">Flagellum</keyword>
<dbReference type="Proteomes" id="UP000246464">
    <property type="component" value="Chromosome 22"/>
</dbReference>
<dbReference type="PANTHER" id="PTHR12458">
    <property type="entry name" value="ORF PROTEIN"/>
    <property type="match status" value="1"/>
</dbReference>
<dbReference type="InterPro" id="IPR040441">
    <property type="entry name" value="CFA20/CFAP20DC"/>
</dbReference>
<evidence type="ECO:0000259" key="1">
    <source>
        <dbReference type="Pfam" id="PF05018"/>
    </source>
</evidence>
<keyword evidence="2" id="KW-0969">Cilium</keyword>
<dbReference type="EMBL" id="CP026264">
    <property type="protein sequence ID" value="AWP21308.1"/>
    <property type="molecule type" value="Genomic_DNA"/>
</dbReference>
<evidence type="ECO:0000313" key="2">
    <source>
        <dbReference type="EMBL" id="AWP21308.1"/>
    </source>
</evidence>
<keyword evidence="3" id="KW-1185">Reference proteome</keyword>
<organism evidence="2 3">
    <name type="scientific">Scophthalmus maximus</name>
    <name type="common">Turbot</name>
    <name type="synonym">Psetta maxima</name>
    <dbReference type="NCBI Taxonomy" id="52904"/>
    <lineage>
        <taxon>Eukaryota</taxon>
        <taxon>Metazoa</taxon>
        <taxon>Chordata</taxon>
        <taxon>Craniata</taxon>
        <taxon>Vertebrata</taxon>
        <taxon>Euteleostomi</taxon>
        <taxon>Actinopterygii</taxon>
        <taxon>Neopterygii</taxon>
        <taxon>Teleostei</taxon>
        <taxon>Neoteleostei</taxon>
        <taxon>Acanthomorphata</taxon>
        <taxon>Carangaria</taxon>
        <taxon>Pleuronectiformes</taxon>
        <taxon>Pleuronectoidei</taxon>
        <taxon>Scophthalmidae</taxon>
        <taxon>Scophthalmus</taxon>
    </lineage>
</organism>
<protein>
    <submittedName>
        <fullName evidence="2">Cilia-and flagella-associated protein 20 isoform 2</fullName>
    </submittedName>
</protein>
<sequence length="267" mass="30449">MFRNTFQSGFLTILYSLGSKPLQIWDKNVTNGHIKRVTDNDLHSMVLEVAGTNVNTTYISCPADPKQTLGIKLPFLVMIIKNLKENFTFEVQVGKVLDDENVRRRFRFSNYRSRTQVSHFMCTMPIGLEDGWSQNQFDLSDFTRKAYGTNYIETLRVQIHGSCRIRRVYFSDGLYSEDQLPAEFKLYLPFQNQKADGRRTPLRVTGGGRVPPISGIRDRRSCKEAKTRASVPRTSLNVSGCEVYSTDWPPLLSPPLNLTPIRATAPM</sequence>
<reference evidence="2 3" key="1">
    <citation type="submission" date="2017-12" db="EMBL/GenBank/DDBJ databases">
        <title>Integrating genomic resources of turbot (Scophthalmus maximus) in depth evaluation of genetic and physical mapping variation across individuals.</title>
        <authorList>
            <person name="Martinez P."/>
        </authorList>
    </citation>
    <scope>NUCLEOTIDE SEQUENCE [LARGE SCALE GENOMIC DNA]</scope>
</reference>
<name>A0A2U9CXG2_SCOMX</name>
<dbReference type="AlphaFoldDB" id="A0A2U9CXG2"/>
<evidence type="ECO:0000313" key="3">
    <source>
        <dbReference type="Proteomes" id="UP000246464"/>
    </source>
</evidence>
<accession>A0A2U9CXG2</accession>